<dbReference type="PROSITE" id="PS51257">
    <property type="entry name" value="PROKAR_LIPOPROTEIN"/>
    <property type="match status" value="1"/>
</dbReference>
<protein>
    <recommendedName>
        <fullName evidence="3">TRAP transporter T-component</fullName>
    </recommendedName>
</protein>
<comment type="caution">
    <text evidence="1">The sequence shown here is derived from an EMBL/GenBank/DDBJ whole genome shotgun (WGS) entry which is preliminary data.</text>
</comment>
<evidence type="ECO:0000313" key="2">
    <source>
        <dbReference type="Proteomes" id="UP000539642"/>
    </source>
</evidence>
<dbReference type="AlphaFoldDB" id="A0A840USK9"/>
<evidence type="ECO:0008006" key="3">
    <source>
        <dbReference type="Google" id="ProtNLM"/>
    </source>
</evidence>
<reference evidence="1 2" key="1">
    <citation type="submission" date="2020-08" db="EMBL/GenBank/DDBJ databases">
        <title>Genomic Encyclopedia of Type Strains, Phase IV (KMG-IV): sequencing the most valuable type-strain genomes for metagenomic binning, comparative biology and taxonomic classification.</title>
        <authorList>
            <person name="Goeker M."/>
        </authorList>
    </citation>
    <scope>NUCLEOTIDE SEQUENCE [LARGE SCALE GENOMIC DNA]</scope>
    <source>
        <strain evidence="1 2">DSM 28570</strain>
    </source>
</reference>
<sequence length="288" mass="31743">MARTPKSCCIPAIVLILLTLGLTSCTRVITGTIVQPTVDNLQKQTDLYLVCEGAPAYLLTIDSMIASSPRDRALLRIGAQSYGSYITALSECGAETDRIRAIADKARMYGTTLTTMILPGIAPDRREDLDLELAALSRADVPPLFWGAMAWLSWIQQQQGSPEAMADLVLVEKIMTRLLALDESFQAGSIHLFFAALQATRPAMLGGDPETSRHHFERALELSRHRFLLVHTTYAETLARMTLDKDLHDRLLGEVIDFDIAAAPDSALANQIAKRKAVRLLAEEYFAE</sequence>
<dbReference type="Gene3D" id="1.25.40.920">
    <property type="entry name" value="TRAP transporter T-component"/>
    <property type="match status" value="1"/>
</dbReference>
<organism evidence="1 2">
    <name type="scientific">Desulfoprunum benzoelyticum</name>
    <dbReference type="NCBI Taxonomy" id="1506996"/>
    <lineage>
        <taxon>Bacteria</taxon>
        <taxon>Pseudomonadati</taxon>
        <taxon>Thermodesulfobacteriota</taxon>
        <taxon>Desulfobulbia</taxon>
        <taxon>Desulfobulbales</taxon>
        <taxon>Desulfobulbaceae</taxon>
        <taxon>Desulfoprunum</taxon>
    </lineage>
</organism>
<dbReference type="Proteomes" id="UP000539642">
    <property type="component" value="Unassembled WGS sequence"/>
</dbReference>
<name>A0A840USK9_9BACT</name>
<proteinExistence type="predicted"/>
<dbReference type="InterPro" id="IPR031823">
    <property type="entry name" value="TatT"/>
</dbReference>
<accession>A0A840USK9</accession>
<dbReference type="EMBL" id="JACHEO010000013">
    <property type="protein sequence ID" value="MBB5348635.1"/>
    <property type="molecule type" value="Genomic_DNA"/>
</dbReference>
<evidence type="ECO:0000313" key="1">
    <source>
        <dbReference type="EMBL" id="MBB5348635.1"/>
    </source>
</evidence>
<gene>
    <name evidence="1" type="ORF">HNQ81_002371</name>
</gene>
<dbReference type="RefSeq" id="WP_183351470.1">
    <property type="nucleotide sequence ID" value="NZ_JACHEO010000013.1"/>
</dbReference>
<dbReference type="InterPro" id="IPR038537">
    <property type="entry name" value="TatT_sf"/>
</dbReference>
<keyword evidence="2" id="KW-1185">Reference proteome</keyword>
<dbReference type="Pfam" id="PF16811">
    <property type="entry name" value="TAtT"/>
    <property type="match status" value="1"/>
</dbReference>